<reference evidence="3 4" key="1">
    <citation type="submission" date="2023-03" db="EMBL/GenBank/DDBJ databases">
        <title>Bacillus Genome Sequencing.</title>
        <authorList>
            <person name="Dunlap C."/>
        </authorList>
    </citation>
    <scope>NUCLEOTIDE SEQUENCE [LARGE SCALE GENOMIC DNA]</scope>
    <source>
        <strain evidence="3 4">NRS-52</strain>
    </source>
</reference>
<evidence type="ECO:0000259" key="2">
    <source>
        <dbReference type="PROSITE" id="PS51352"/>
    </source>
</evidence>
<dbReference type="InterPro" id="IPR017937">
    <property type="entry name" value="Thioredoxin_CS"/>
</dbReference>
<comment type="caution">
    <text evidence="3">The sequence shown here is derived from an EMBL/GenBank/DDBJ whole genome shotgun (WGS) entry which is preliminary data.</text>
</comment>
<dbReference type="InterPro" id="IPR000866">
    <property type="entry name" value="AhpC/TSA"/>
</dbReference>
<dbReference type="Proteomes" id="UP001343257">
    <property type="component" value="Unassembled WGS sequence"/>
</dbReference>
<dbReference type="PANTHER" id="PTHR42852:SF13">
    <property type="entry name" value="PROTEIN DIPZ"/>
    <property type="match status" value="1"/>
</dbReference>
<dbReference type="EMBL" id="JARTLD010000049">
    <property type="protein sequence ID" value="MED5019468.1"/>
    <property type="molecule type" value="Genomic_DNA"/>
</dbReference>
<dbReference type="RefSeq" id="WP_328280472.1">
    <property type="nucleotide sequence ID" value="NZ_JARTLD010000049.1"/>
</dbReference>
<accession>A0ABU6PX47</accession>
<dbReference type="PROSITE" id="PS51352">
    <property type="entry name" value="THIOREDOXIN_2"/>
    <property type="match status" value="1"/>
</dbReference>
<sequence length="132" mass="15333">MKELNTEEKKVINFAEKPTIVVFFTSWCPYCNEDAPKVVSLYDKYKDRLNVYGINLIKRDDPAEVRNYVNQHGITYPVLLDETQEVYDYFGGQGFPAMYFVNSRGELIDEIIGSTDMETMEESVLSLMDNYN</sequence>
<dbReference type="SUPFAM" id="SSF52833">
    <property type="entry name" value="Thioredoxin-like"/>
    <property type="match status" value="1"/>
</dbReference>
<evidence type="ECO:0000313" key="4">
    <source>
        <dbReference type="Proteomes" id="UP001343257"/>
    </source>
</evidence>
<feature type="domain" description="Thioredoxin" evidence="2">
    <location>
        <begin position="1"/>
        <end position="129"/>
    </location>
</feature>
<name>A0ABU6PX47_9BACL</name>
<protein>
    <submittedName>
        <fullName evidence="3">TlpA disulfide reductase family protein</fullName>
    </submittedName>
</protein>
<evidence type="ECO:0000256" key="1">
    <source>
        <dbReference type="ARBA" id="ARBA00023157"/>
    </source>
</evidence>
<dbReference type="InterPro" id="IPR036249">
    <property type="entry name" value="Thioredoxin-like_sf"/>
</dbReference>
<dbReference type="InterPro" id="IPR013766">
    <property type="entry name" value="Thioredoxin_domain"/>
</dbReference>
<dbReference type="Gene3D" id="3.40.30.10">
    <property type="entry name" value="Glutaredoxin"/>
    <property type="match status" value="1"/>
</dbReference>
<keyword evidence="4" id="KW-1185">Reference proteome</keyword>
<dbReference type="PANTHER" id="PTHR42852">
    <property type="entry name" value="THIOL:DISULFIDE INTERCHANGE PROTEIN DSBE"/>
    <property type="match status" value="1"/>
</dbReference>
<gene>
    <name evidence="3" type="ORF">P9847_19375</name>
</gene>
<dbReference type="Pfam" id="PF00578">
    <property type="entry name" value="AhpC-TSA"/>
    <property type="match status" value="1"/>
</dbReference>
<keyword evidence="1" id="KW-1015">Disulfide bond</keyword>
<dbReference type="PROSITE" id="PS00194">
    <property type="entry name" value="THIOREDOXIN_1"/>
    <property type="match status" value="1"/>
</dbReference>
<dbReference type="InterPro" id="IPR050553">
    <property type="entry name" value="Thioredoxin_ResA/DsbE_sf"/>
</dbReference>
<organism evidence="3 4">
    <name type="scientific">Paenibacillus chibensis</name>
    <dbReference type="NCBI Taxonomy" id="59846"/>
    <lineage>
        <taxon>Bacteria</taxon>
        <taxon>Bacillati</taxon>
        <taxon>Bacillota</taxon>
        <taxon>Bacilli</taxon>
        <taxon>Bacillales</taxon>
        <taxon>Paenibacillaceae</taxon>
        <taxon>Paenibacillus</taxon>
    </lineage>
</organism>
<dbReference type="CDD" id="cd02966">
    <property type="entry name" value="TlpA_like_family"/>
    <property type="match status" value="1"/>
</dbReference>
<evidence type="ECO:0000313" key="3">
    <source>
        <dbReference type="EMBL" id="MED5019468.1"/>
    </source>
</evidence>
<proteinExistence type="predicted"/>